<protein>
    <submittedName>
        <fullName evidence="2">Uncharacterized protein</fullName>
    </submittedName>
</protein>
<evidence type="ECO:0000313" key="2">
    <source>
        <dbReference type="EMBL" id="MDN4011966.1"/>
    </source>
</evidence>
<feature type="transmembrane region" description="Helical" evidence="1">
    <location>
        <begin position="20"/>
        <end position="48"/>
    </location>
</feature>
<evidence type="ECO:0000313" key="3">
    <source>
        <dbReference type="Proteomes" id="UP001225933"/>
    </source>
</evidence>
<dbReference type="RefSeq" id="WP_290263397.1">
    <property type="nucleotide sequence ID" value="NZ_JAUHGW010000006.1"/>
</dbReference>
<name>A0AAJ1R1A9_9FLAO</name>
<dbReference type="EMBL" id="JAUHGV010000004">
    <property type="protein sequence ID" value="MDN4011966.1"/>
    <property type="molecule type" value="Genomic_DNA"/>
</dbReference>
<organism evidence="2 3">
    <name type="scientific">Chryseobacterium gambrini</name>
    <dbReference type="NCBI Taxonomy" id="373672"/>
    <lineage>
        <taxon>Bacteria</taxon>
        <taxon>Pseudomonadati</taxon>
        <taxon>Bacteroidota</taxon>
        <taxon>Flavobacteriia</taxon>
        <taxon>Flavobacteriales</taxon>
        <taxon>Weeksellaceae</taxon>
        <taxon>Chryseobacterium group</taxon>
        <taxon>Chryseobacterium</taxon>
    </lineage>
</organism>
<reference evidence="2" key="1">
    <citation type="submission" date="2023-06" db="EMBL/GenBank/DDBJ databases">
        <title>Two Chryseobacterium gambrini strains from China.</title>
        <authorList>
            <person name="Zeng J."/>
            <person name="Wu Y."/>
        </authorList>
    </citation>
    <scope>NUCLEOTIDE SEQUENCE</scope>
    <source>
        <strain evidence="2">SQ219</strain>
    </source>
</reference>
<keyword evidence="1" id="KW-0472">Membrane</keyword>
<gene>
    <name evidence="2" type="ORF">QX233_05815</name>
</gene>
<dbReference type="AlphaFoldDB" id="A0AAJ1R1A9"/>
<keyword evidence="1" id="KW-1133">Transmembrane helix</keyword>
<keyword evidence="1" id="KW-0812">Transmembrane</keyword>
<accession>A0AAJ1R1A9</accession>
<evidence type="ECO:0000256" key="1">
    <source>
        <dbReference type="SAM" id="Phobius"/>
    </source>
</evidence>
<proteinExistence type="predicted"/>
<feature type="transmembrane region" description="Helical" evidence="1">
    <location>
        <begin position="60"/>
        <end position="80"/>
    </location>
</feature>
<comment type="caution">
    <text evidence="2">The sequence shown here is derived from an EMBL/GenBank/DDBJ whole genome shotgun (WGS) entry which is preliminary data.</text>
</comment>
<sequence length="222" mass="26331">MVPLRIKTKYFTLEIFRRGIVFTIASLLLVSGANLVNGNIFLALISIFNKQVFNEDNNEYGFWIGIILILFSLFLFYLIIINWRIEIYSKTFIQLRKCLDKYGTAINHRLYYYYSEKIRTLHTEAYNEYLKTVNFLSENQTNLDIQTYEAAVDLNSNIGKKFLELDVYIKEINKIENNVDTQYNPQLANRELIREIDELKNQMDSFASLIKKKEKFKILNQK</sequence>
<dbReference type="Proteomes" id="UP001225933">
    <property type="component" value="Unassembled WGS sequence"/>
</dbReference>